<accession>A0A8H5HA41</accession>
<sequence>MPLQCDNREDGGLDIISSTLLRTNHQCNSAQIRSLNTIIAQRTDNIKAIDHGIGSIQIKINELMNSMKALKYARLQEEKDISCCNYILSPIRLLPPELLTNIFKYTVTMCRPSHRSESPLALAHVCSAWRDAVFGSSDFWNGLKLLVAPCTKVSSGVFSERVGSWYGRSNSSHPLWLSVWIRGTPKDPDVLADLSQSIAAFSPRFVKLSLDFMYKNYDALAPFLCLPPETLPALESLRLLAGDTYRTTEVDEPNDTPTLLPLTTVFAAAPRLRTLYLSIPCRLLTDPTNLRLPWAQLTHLEIANEITLSTFTQILFQRALHLHSAVFAYISSLDDPSASPPLIIPSTPQEFPHLKHLHLTVLWRRLHAGTPSIVSILRMLRLPNLQTLEVSCDHATFPAYALLPHLAEPGGTAEGRAMSLREIILCHVEVGAAELVGFLGRCTGVEKLGLFTGRVSPNEILRQMKKMGQFPRLREFMFVFSPDYAEGEDIRGVVKDFGALVAEWTKSGGGRRLRKAGLYVFSPLDDLDEEVLRAMGEDVRAAALLGDAERDVNAHGDDRVSAHTAWESRLSVQVEEKGTFGEVRMMFGIQRDGDYDEDYY</sequence>
<comment type="caution">
    <text evidence="1">The sequence shown here is derived from an EMBL/GenBank/DDBJ whole genome shotgun (WGS) entry which is preliminary data.</text>
</comment>
<proteinExistence type="predicted"/>
<protein>
    <recommendedName>
        <fullName evidence="3">F-box domain-containing protein</fullName>
    </recommendedName>
</protein>
<evidence type="ECO:0008006" key="3">
    <source>
        <dbReference type="Google" id="ProtNLM"/>
    </source>
</evidence>
<evidence type="ECO:0000313" key="2">
    <source>
        <dbReference type="Proteomes" id="UP000565441"/>
    </source>
</evidence>
<organism evidence="1 2">
    <name type="scientific">Tricholomella constricta</name>
    <dbReference type="NCBI Taxonomy" id="117010"/>
    <lineage>
        <taxon>Eukaryota</taxon>
        <taxon>Fungi</taxon>
        <taxon>Dikarya</taxon>
        <taxon>Basidiomycota</taxon>
        <taxon>Agaricomycotina</taxon>
        <taxon>Agaricomycetes</taxon>
        <taxon>Agaricomycetidae</taxon>
        <taxon>Agaricales</taxon>
        <taxon>Tricholomatineae</taxon>
        <taxon>Lyophyllaceae</taxon>
        <taxon>Tricholomella</taxon>
    </lineage>
</organism>
<dbReference type="SUPFAM" id="SSF52047">
    <property type="entry name" value="RNI-like"/>
    <property type="match status" value="1"/>
</dbReference>
<gene>
    <name evidence="1" type="ORF">D9615_006662</name>
</gene>
<dbReference type="InterPro" id="IPR032675">
    <property type="entry name" value="LRR_dom_sf"/>
</dbReference>
<dbReference type="EMBL" id="JAACJP010000016">
    <property type="protein sequence ID" value="KAF5379542.1"/>
    <property type="molecule type" value="Genomic_DNA"/>
</dbReference>
<dbReference type="Gene3D" id="3.80.10.10">
    <property type="entry name" value="Ribonuclease Inhibitor"/>
    <property type="match status" value="1"/>
</dbReference>
<reference evidence="1 2" key="1">
    <citation type="journal article" date="2020" name="ISME J.">
        <title>Uncovering the hidden diversity of litter-decomposition mechanisms in mushroom-forming fungi.</title>
        <authorList>
            <person name="Floudas D."/>
            <person name="Bentzer J."/>
            <person name="Ahren D."/>
            <person name="Johansson T."/>
            <person name="Persson P."/>
            <person name="Tunlid A."/>
        </authorList>
    </citation>
    <scope>NUCLEOTIDE SEQUENCE [LARGE SCALE GENOMIC DNA]</scope>
    <source>
        <strain evidence="1 2">CBS 661.87</strain>
    </source>
</reference>
<name>A0A8H5HA41_9AGAR</name>
<dbReference type="AlphaFoldDB" id="A0A8H5HA41"/>
<dbReference type="Proteomes" id="UP000565441">
    <property type="component" value="Unassembled WGS sequence"/>
</dbReference>
<keyword evidence="2" id="KW-1185">Reference proteome</keyword>
<dbReference type="OrthoDB" id="3365698at2759"/>
<evidence type="ECO:0000313" key="1">
    <source>
        <dbReference type="EMBL" id="KAF5379542.1"/>
    </source>
</evidence>